<keyword evidence="2" id="KW-1185">Reference proteome</keyword>
<dbReference type="SUPFAM" id="SSF48452">
    <property type="entry name" value="TPR-like"/>
    <property type="match status" value="1"/>
</dbReference>
<organism evidence="1 2">
    <name type="scientific">Bacillus songklensis</name>
    <dbReference type="NCBI Taxonomy" id="1069116"/>
    <lineage>
        <taxon>Bacteria</taxon>
        <taxon>Bacillati</taxon>
        <taxon>Bacillota</taxon>
        <taxon>Bacilli</taxon>
        <taxon>Bacillales</taxon>
        <taxon>Bacillaceae</taxon>
        <taxon>Bacillus</taxon>
    </lineage>
</organism>
<dbReference type="InterPro" id="IPR018708">
    <property type="entry name" value="DUF2225"/>
</dbReference>
<comment type="caution">
    <text evidence="1">The sequence shown here is derived from an EMBL/GenBank/DDBJ whole genome shotgun (WGS) entry which is preliminary data.</text>
</comment>
<dbReference type="Proteomes" id="UP001595752">
    <property type="component" value="Unassembled WGS sequence"/>
</dbReference>
<sequence>MSQLEPLYDRHLTCVVCHQAYSTKKIRSRFIKAVKYDTDFFTHYEKEELNPIFYHVNVCPHCGFSTTEDFMPYFPPNSLNTIKEKVWNQWKVQNYGEKRTLEQAISSYKLALYCASLKKEKHITTAGLLLRLAWLYRIKGNEQSEMHFLTYARQEYIQSYSRDDFRGTQMSAARILYMIGELSRRIGDYKQSAFYFSQIIQKHTKSGDQKIVEMARDRWYEIREQHATVM</sequence>
<protein>
    <submittedName>
        <fullName evidence="1">DUF2225 domain-containing protein</fullName>
    </submittedName>
</protein>
<dbReference type="Gene3D" id="1.25.40.10">
    <property type="entry name" value="Tetratricopeptide repeat domain"/>
    <property type="match status" value="1"/>
</dbReference>
<dbReference type="Pfam" id="PF09986">
    <property type="entry name" value="DUF2225"/>
    <property type="match status" value="1"/>
</dbReference>
<dbReference type="EMBL" id="JBHRZT010000073">
    <property type="protein sequence ID" value="MFC3886703.1"/>
    <property type="molecule type" value="Genomic_DNA"/>
</dbReference>
<gene>
    <name evidence="1" type="ORF">ACFOU2_25655</name>
</gene>
<reference evidence="2" key="1">
    <citation type="journal article" date="2019" name="Int. J. Syst. Evol. Microbiol.">
        <title>The Global Catalogue of Microorganisms (GCM) 10K type strain sequencing project: providing services to taxonomists for standard genome sequencing and annotation.</title>
        <authorList>
            <consortium name="The Broad Institute Genomics Platform"/>
            <consortium name="The Broad Institute Genome Sequencing Center for Infectious Disease"/>
            <person name="Wu L."/>
            <person name="Ma J."/>
        </authorList>
    </citation>
    <scope>NUCLEOTIDE SEQUENCE [LARGE SCALE GENOMIC DNA]</scope>
    <source>
        <strain evidence="2">CCUG 61889</strain>
    </source>
</reference>
<evidence type="ECO:0000313" key="1">
    <source>
        <dbReference type="EMBL" id="MFC3886703.1"/>
    </source>
</evidence>
<evidence type="ECO:0000313" key="2">
    <source>
        <dbReference type="Proteomes" id="UP001595752"/>
    </source>
</evidence>
<dbReference type="RefSeq" id="WP_377919116.1">
    <property type="nucleotide sequence ID" value="NZ_JBHRZT010000073.1"/>
</dbReference>
<dbReference type="InterPro" id="IPR011990">
    <property type="entry name" value="TPR-like_helical_dom_sf"/>
</dbReference>
<proteinExistence type="predicted"/>
<accession>A0ABV8B964</accession>
<name>A0ABV8B964_9BACI</name>